<proteinExistence type="predicted"/>
<gene>
    <name evidence="1" type="ORF">Poly21_29070</name>
</gene>
<reference evidence="1 2" key="1">
    <citation type="journal article" date="2020" name="Antonie Van Leeuwenhoek">
        <title>Rhodopirellula heiligendammensis sp. nov., Rhodopirellula pilleata sp. nov., and Rhodopirellula solitaria sp. nov. isolated from natural or artificial marine surfaces in Northern Germany and California, USA, and emended description of the genus Rhodopirellula.</title>
        <authorList>
            <person name="Kallscheuer N."/>
            <person name="Wiegand S."/>
            <person name="Jogler M."/>
            <person name="Boedeker C."/>
            <person name="Peeters S.H."/>
            <person name="Rast P."/>
            <person name="Heuer A."/>
            <person name="Jetten M.S.M."/>
            <person name="Rohde M."/>
            <person name="Jogler C."/>
        </authorList>
    </citation>
    <scope>NUCLEOTIDE SEQUENCE [LARGE SCALE GENOMIC DNA]</scope>
    <source>
        <strain evidence="1 2">Poly21</strain>
    </source>
</reference>
<comment type="caution">
    <text evidence="1">The sequence shown here is derived from an EMBL/GenBank/DDBJ whole genome shotgun (WGS) entry which is preliminary data.</text>
</comment>
<accession>A0A5C6BTZ8</accession>
<keyword evidence="2" id="KW-1185">Reference proteome</keyword>
<dbReference type="OrthoDB" id="290926at2"/>
<protein>
    <submittedName>
        <fullName evidence="1">Uncharacterized protein</fullName>
    </submittedName>
</protein>
<evidence type="ECO:0000313" key="1">
    <source>
        <dbReference type="EMBL" id="TWU15710.1"/>
    </source>
</evidence>
<evidence type="ECO:0000313" key="2">
    <source>
        <dbReference type="Proteomes" id="UP000319908"/>
    </source>
</evidence>
<dbReference type="Proteomes" id="UP000319908">
    <property type="component" value="Unassembled WGS sequence"/>
</dbReference>
<dbReference type="RefSeq" id="WP_146407519.1">
    <property type="nucleotide sequence ID" value="NZ_SJPU01000002.1"/>
</dbReference>
<sequence length="149" mass="16325">MTDRVNPYSPPQSEPLPPSWWSRITSSFFGELANRPKVKPPDFAKGDAIICGGIGFFIDPSDQETLYAGSPSSDNSDARFALVAREAIRYLPEFLAENEHAVPRLDDRRVVVRIVNDYGGIFSGYTRSAQVLPAPLAAGLGSMDLPRGR</sequence>
<dbReference type="AlphaFoldDB" id="A0A5C6BTZ8"/>
<organism evidence="1 2">
    <name type="scientific">Allorhodopirellula heiligendammensis</name>
    <dbReference type="NCBI Taxonomy" id="2714739"/>
    <lineage>
        <taxon>Bacteria</taxon>
        <taxon>Pseudomonadati</taxon>
        <taxon>Planctomycetota</taxon>
        <taxon>Planctomycetia</taxon>
        <taxon>Pirellulales</taxon>
        <taxon>Pirellulaceae</taxon>
        <taxon>Allorhodopirellula</taxon>
    </lineage>
</organism>
<name>A0A5C6BTZ8_9BACT</name>
<dbReference type="EMBL" id="SJPU01000002">
    <property type="protein sequence ID" value="TWU15710.1"/>
    <property type="molecule type" value="Genomic_DNA"/>
</dbReference>